<dbReference type="AlphaFoldDB" id="A0A1G6GIQ0"/>
<dbReference type="Proteomes" id="UP000199086">
    <property type="component" value="Unassembled WGS sequence"/>
</dbReference>
<dbReference type="STRING" id="1577474.GA0111570_103361"/>
<dbReference type="InterPro" id="IPR016181">
    <property type="entry name" value="Acyl_CoA_acyltransferase"/>
</dbReference>
<dbReference type="EMBL" id="FMYF01000003">
    <property type="protein sequence ID" value="SDB81888.1"/>
    <property type="molecule type" value="Genomic_DNA"/>
</dbReference>
<reference evidence="4 5" key="1">
    <citation type="submission" date="2016-06" db="EMBL/GenBank/DDBJ databases">
        <authorList>
            <person name="Olsen C.W."/>
            <person name="Carey S."/>
            <person name="Hinshaw L."/>
            <person name="Karasin A.I."/>
        </authorList>
    </citation>
    <scope>NUCLEOTIDE SEQUENCE [LARGE SCALE GENOMIC DNA]</scope>
    <source>
        <strain evidence="4 5">LZ-22</strain>
    </source>
</reference>
<name>A0A1G6GIQ0_9ACTN</name>
<feature type="domain" description="N-acetyltransferase" evidence="3">
    <location>
        <begin position="11"/>
        <end position="153"/>
    </location>
</feature>
<keyword evidence="2" id="KW-0012">Acyltransferase</keyword>
<dbReference type="SUPFAM" id="SSF55729">
    <property type="entry name" value="Acyl-CoA N-acyltransferases (Nat)"/>
    <property type="match status" value="1"/>
</dbReference>
<sequence>MATDADVPEIVRLKALIMTSSYPIEVDLDGHPEWPDRAAAGIRDMLEHPDYTFFVSDGEDGRLAGCISAGITHHVPGPEWGPRHAYVADMCVDESRRGQGLGRALMEAALVWCRQRGAQSARLDATPGAVAIYQRLGFDRSADDLFPAMRRLL</sequence>
<protein>
    <submittedName>
        <fullName evidence="4">Ribosomal protein S18 acetylase RimI</fullName>
    </submittedName>
</protein>
<evidence type="ECO:0000313" key="5">
    <source>
        <dbReference type="Proteomes" id="UP000199086"/>
    </source>
</evidence>
<gene>
    <name evidence="4" type="ORF">GA0111570_103361</name>
</gene>
<keyword evidence="4" id="KW-0689">Ribosomal protein</keyword>
<evidence type="ECO:0000256" key="2">
    <source>
        <dbReference type="ARBA" id="ARBA00023315"/>
    </source>
</evidence>
<keyword evidence="1" id="KW-0808">Transferase</keyword>
<dbReference type="PANTHER" id="PTHR43877:SF2">
    <property type="entry name" value="AMINOALKYLPHOSPHONATE N-ACETYLTRANSFERASE-RELATED"/>
    <property type="match status" value="1"/>
</dbReference>
<dbReference type="Gene3D" id="3.40.630.30">
    <property type="match status" value="1"/>
</dbReference>
<accession>A0A1G6GIQ0</accession>
<dbReference type="GO" id="GO:0005840">
    <property type="term" value="C:ribosome"/>
    <property type="evidence" value="ECO:0007669"/>
    <property type="project" value="UniProtKB-KW"/>
</dbReference>
<evidence type="ECO:0000259" key="3">
    <source>
        <dbReference type="PROSITE" id="PS51186"/>
    </source>
</evidence>
<dbReference type="Pfam" id="PF00583">
    <property type="entry name" value="Acetyltransf_1"/>
    <property type="match status" value="1"/>
</dbReference>
<keyword evidence="5" id="KW-1185">Reference proteome</keyword>
<keyword evidence="4" id="KW-0687">Ribonucleoprotein</keyword>
<dbReference type="InterPro" id="IPR000182">
    <property type="entry name" value="GNAT_dom"/>
</dbReference>
<evidence type="ECO:0000256" key="1">
    <source>
        <dbReference type="ARBA" id="ARBA00022679"/>
    </source>
</evidence>
<dbReference type="GO" id="GO:0016747">
    <property type="term" value="F:acyltransferase activity, transferring groups other than amino-acyl groups"/>
    <property type="evidence" value="ECO:0007669"/>
    <property type="project" value="InterPro"/>
</dbReference>
<dbReference type="InterPro" id="IPR050832">
    <property type="entry name" value="Bact_Acetyltransf"/>
</dbReference>
<dbReference type="CDD" id="cd04301">
    <property type="entry name" value="NAT_SF"/>
    <property type="match status" value="1"/>
</dbReference>
<dbReference type="PANTHER" id="PTHR43877">
    <property type="entry name" value="AMINOALKYLPHOSPHONATE N-ACETYLTRANSFERASE-RELATED-RELATED"/>
    <property type="match status" value="1"/>
</dbReference>
<organism evidence="4 5">
    <name type="scientific">Raineyella antarctica</name>
    <dbReference type="NCBI Taxonomy" id="1577474"/>
    <lineage>
        <taxon>Bacteria</taxon>
        <taxon>Bacillati</taxon>
        <taxon>Actinomycetota</taxon>
        <taxon>Actinomycetes</taxon>
        <taxon>Propionibacteriales</taxon>
        <taxon>Propionibacteriaceae</taxon>
        <taxon>Raineyella</taxon>
    </lineage>
</organism>
<dbReference type="PROSITE" id="PS51186">
    <property type="entry name" value="GNAT"/>
    <property type="match status" value="1"/>
</dbReference>
<proteinExistence type="predicted"/>
<evidence type="ECO:0000313" key="4">
    <source>
        <dbReference type="EMBL" id="SDB81888.1"/>
    </source>
</evidence>